<organism evidence="1 2">
    <name type="scientific">Streptococcus suis</name>
    <dbReference type="NCBI Taxonomy" id="1307"/>
    <lineage>
        <taxon>Bacteria</taxon>
        <taxon>Bacillati</taxon>
        <taxon>Bacillota</taxon>
        <taxon>Bacilli</taxon>
        <taxon>Lactobacillales</taxon>
        <taxon>Streptococcaceae</taxon>
        <taxon>Streptococcus</taxon>
    </lineage>
</organism>
<gene>
    <name evidence="1" type="ORF">NOL13_10955</name>
</gene>
<dbReference type="Proteomes" id="UP001152875">
    <property type="component" value="Unassembled WGS sequence"/>
</dbReference>
<protein>
    <submittedName>
        <fullName evidence="1">MucBP domain-containing protein</fullName>
    </submittedName>
</protein>
<dbReference type="RefSeq" id="WP_277946755.1">
    <property type="nucleotide sequence ID" value="NZ_JANFMP010000046.1"/>
</dbReference>
<dbReference type="AlphaFoldDB" id="A0A9X4MUW5"/>
<comment type="caution">
    <text evidence="1">The sequence shown here is derived from an EMBL/GenBank/DDBJ whole genome shotgun (WGS) entry which is preliminary data.</text>
</comment>
<proteinExistence type="predicted"/>
<evidence type="ECO:0000313" key="1">
    <source>
        <dbReference type="EMBL" id="MDG4527898.1"/>
    </source>
</evidence>
<dbReference type="EMBL" id="JANFMP010000046">
    <property type="protein sequence ID" value="MDG4527898.1"/>
    <property type="molecule type" value="Genomic_DNA"/>
</dbReference>
<name>A0A9X4MUW5_STRSU</name>
<evidence type="ECO:0000313" key="2">
    <source>
        <dbReference type="Proteomes" id="UP001152875"/>
    </source>
</evidence>
<reference evidence="1" key="1">
    <citation type="submission" date="2022-07" db="EMBL/GenBank/DDBJ databases">
        <title>Whole Genome Sequencing of Streptococcus suis.</title>
        <authorList>
            <person name="Dai X."/>
            <person name="Huang J."/>
            <person name="Wang L."/>
        </authorList>
    </citation>
    <scope>NUCLEOTIDE SEQUENCE</scope>
    <source>
        <strain evidence="1">XNB2</strain>
    </source>
</reference>
<feature type="non-terminal residue" evidence="1">
    <location>
        <position position="1"/>
    </location>
</feature>
<accession>A0A9X4MUW5</accession>
<sequence>RLNFWKNSTINPLKTRLAVMSIGDGNNIHGFDLYASNNNYIEVVEKIAEEPSIPESISKMIEFVTEDGVKVSDGPSITGNKGEEVTLEITPPDGYTFVSIPPERIVLEDSNPIQIIIKENSGQETLERVEEIDYRVIRQENPDMYIF</sequence>